<comment type="caution">
    <text evidence="2">The sequence shown here is derived from an EMBL/GenBank/DDBJ whole genome shotgun (WGS) entry which is preliminary data.</text>
</comment>
<proteinExistence type="predicted"/>
<dbReference type="Proteomes" id="UP000683360">
    <property type="component" value="Unassembled WGS sequence"/>
</dbReference>
<feature type="compositionally biased region" description="Polar residues" evidence="1">
    <location>
        <begin position="221"/>
        <end position="237"/>
    </location>
</feature>
<evidence type="ECO:0000313" key="3">
    <source>
        <dbReference type="Proteomes" id="UP000683360"/>
    </source>
</evidence>
<dbReference type="AlphaFoldDB" id="A0A8S3UWA8"/>
<feature type="region of interest" description="Disordered" evidence="1">
    <location>
        <begin position="221"/>
        <end position="271"/>
    </location>
</feature>
<accession>A0A8S3UWA8</accession>
<feature type="compositionally biased region" description="Basic and acidic residues" evidence="1">
    <location>
        <begin position="261"/>
        <end position="271"/>
    </location>
</feature>
<evidence type="ECO:0000313" key="2">
    <source>
        <dbReference type="EMBL" id="CAG2248184.1"/>
    </source>
</evidence>
<protein>
    <submittedName>
        <fullName evidence="2">Uncharacterized protein</fullName>
    </submittedName>
</protein>
<evidence type="ECO:0000256" key="1">
    <source>
        <dbReference type="SAM" id="MobiDB-lite"/>
    </source>
</evidence>
<gene>
    <name evidence="2" type="ORF">MEDL_60037</name>
</gene>
<sequence>MAQERERQYQRALEILCPINTNKWNKRERQYPRVIANSCPINTNKWHKRERQYQRVIGNPLSNKYKQMSQEGETISKRDNIKGSLEILCPINTNKWHKRERQYQRVIEILCPINTNKCHKRERQYQRALEILSPINTNKWNKRERQYQRVIGNPLSNKYKQMAQERETISKGHWKSSWSNKYKTNGTRERDNTKGSLEILCPINTNKWHKRETISKGHWTSLSNKYNKSNQIQTNGHGTRERDNIKGSLENPLSNKYKQMAQERETISKGH</sequence>
<name>A0A8S3UWA8_MYTED</name>
<reference evidence="2" key="1">
    <citation type="submission" date="2021-03" db="EMBL/GenBank/DDBJ databases">
        <authorList>
            <person name="Bekaert M."/>
        </authorList>
    </citation>
    <scope>NUCLEOTIDE SEQUENCE</scope>
</reference>
<organism evidence="2 3">
    <name type="scientific">Mytilus edulis</name>
    <name type="common">Blue mussel</name>
    <dbReference type="NCBI Taxonomy" id="6550"/>
    <lineage>
        <taxon>Eukaryota</taxon>
        <taxon>Metazoa</taxon>
        <taxon>Spiralia</taxon>
        <taxon>Lophotrochozoa</taxon>
        <taxon>Mollusca</taxon>
        <taxon>Bivalvia</taxon>
        <taxon>Autobranchia</taxon>
        <taxon>Pteriomorphia</taxon>
        <taxon>Mytilida</taxon>
        <taxon>Mytiloidea</taxon>
        <taxon>Mytilidae</taxon>
        <taxon>Mytilinae</taxon>
        <taxon>Mytilus</taxon>
    </lineage>
</organism>
<keyword evidence="3" id="KW-1185">Reference proteome</keyword>
<dbReference type="EMBL" id="CAJPWZ010002925">
    <property type="protein sequence ID" value="CAG2248184.1"/>
    <property type="molecule type" value="Genomic_DNA"/>
</dbReference>